<dbReference type="RefSeq" id="WP_136781620.1">
    <property type="nucleotide sequence ID" value="NZ_SWCO01000003.1"/>
</dbReference>
<evidence type="ECO:0008006" key="3">
    <source>
        <dbReference type="Google" id="ProtNLM"/>
    </source>
</evidence>
<sequence length="132" mass="14898">MSTRSQIREAIRAIAESAGFSTTFNYSPAQIFEDELPALKVFFNSGETEYDFDDTGITEAQVIVEIMLRDPGNIDDALDQKATAVQQLLRENPQLDGLIEGMNRTNFAYDRDSETTIGELQLTYTIQYLDED</sequence>
<accession>A0A4U0ZJX0</accession>
<name>A0A4U0ZJX0_9ALTE</name>
<evidence type="ECO:0000313" key="1">
    <source>
        <dbReference type="EMBL" id="TKB03911.1"/>
    </source>
</evidence>
<dbReference type="AlphaFoldDB" id="A0A4U0ZJX0"/>
<dbReference type="InterPro" id="IPR038512">
    <property type="entry name" value="GpU-like_sf"/>
</dbReference>
<dbReference type="EMBL" id="SWCO01000003">
    <property type="protein sequence ID" value="TKB03911.1"/>
    <property type="molecule type" value="Genomic_DNA"/>
</dbReference>
<gene>
    <name evidence="1" type="ORF">E5672_07430</name>
</gene>
<evidence type="ECO:0000313" key="2">
    <source>
        <dbReference type="Proteomes" id="UP000305471"/>
    </source>
</evidence>
<dbReference type="InterPro" id="IPR035934">
    <property type="entry name" value="Phage_tail_protein-like_sf"/>
</dbReference>
<dbReference type="Gene3D" id="3.30.70.1700">
    <property type="entry name" value="Phage minor tail protein U"/>
    <property type="match status" value="1"/>
</dbReference>
<comment type="caution">
    <text evidence="1">The sequence shown here is derived from an EMBL/GenBank/DDBJ whole genome shotgun (WGS) entry which is preliminary data.</text>
</comment>
<dbReference type="SUPFAM" id="SSF143749">
    <property type="entry name" value="Phage tail protein-like"/>
    <property type="match status" value="1"/>
</dbReference>
<organism evidence="1 2">
    <name type="scientific">Alteromonas portus</name>
    <dbReference type="NCBI Taxonomy" id="2565549"/>
    <lineage>
        <taxon>Bacteria</taxon>
        <taxon>Pseudomonadati</taxon>
        <taxon>Pseudomonadota</taxon>
        <taxon>Gammaproteobacteria</taxon>
        <taxon>Alteromonadales</taxon>
        <taxon>Alteromonadaceae</taxon>
        <taxon>Alteromonas/Salinimonas group</taxon>
        <taxon>Alteromonas</taxon>
    </lineage>
</organism>
<proteinExistence type="predicted"/>
<reference evidence="1 2" key="1">
    <citation type="submission" date="2019-04" db="EMBL/GenBank/DDBJ databases">
        <title>Alteromonas portus sp. nov., an alginate lyase-excreting marine bacterium.</title>
        <authorList>
            <person name="Huang H."/>
            <person name="Mo K."/>
            <person name="Bao S."/>
        </authorList>
    </citation>
    <scope>NUCLEOTIDE SEQUENCE [LARGE SCALE GENOMIC DNA]</scope>
    <source>
        <strain evidence="1 2">HB161718</strain>
    </source>
</reference>
<dbReference type="Proteomes" id="UP000305471">
    <property type="component" value="Unassembled WGS sequence"/>
</dbReference>
<keyword evidence="2" id="KW-1185">Reference proteome</keyword>
<dbReference type="Pfam" id="PF06141">
    <property type="entry name" value="Phage_tail_U"/>
    <property type="match status" value="1"/>
</dbReference>
<dbReference type="OrthoDB" id="5742767at2"/>
<dbReference type="InterPro" id="IPR009312">
    <property type="entry name" value="Phage_lambda_GpU-like"/>
</dbReference>
<protein>
    <recommendedName>
        <fullName evidence="3">Phage tail protein</fullName>
    </recommendedName>
</protein>